<gene>
    <name evidence="7" type="ORF">K3166_12360</name>
</gene>
<evidence type="ECO:0000313" key="8">
    <source>
        <dbReference type="Proteomes" id="UP000824280"/>
    </source>
</evidence>
<keyword evidence="3 5" id="KW-1133">Transmembrane helix</keyword>
<feature type="transmembrane region" description="Helical" evidence="5">
    <location>
        <begin position="188"/>
        <end position="211"/>
    </location>
</feature>
<feature type="transmembrane region" description="Helical" evidence="5">
    <location>
        <begin position="126"/>
        <end position="155"/>
    </location>
</feature>
<dbReference type="InterPro" id="IPR009915">
    <property type="entry name" value="NnrU_dom"/>
</dbReference>
<sequence length="225" mass="24456">METGLVSLIAASTAFVGTHFALSHPLRGPLVRMLGEGRFMAFYSVVAAACMVWMYFAFGAAQAGGLPGSGELGWIIASLITLPALVLFLGSFKSNPALPSPGAKEFAAHEPAGVFTVTRHPMMWSFALWAVSHIILWWSWRTNVVALAVLILALVGARMQDRKKETLMGGAWQGWEARTSFWPRWSRLPGAGAFLWLAALGAWLLITWSHIHAGGVPAGIWRWIG</sequence>
<evidence type="ECO:0000256" key="1">
    <source>
        <dbReference type="ARBA" id="ARBA00004141"/>
    </source>
</evidence>
<feature type="transmembrane region" description="Helical" evidence="5">
    <location>
        <begin position="72"/>
        <end position="92"/>
    </location>
</feature>
<dbReference type="Gene3D" id="1.20.120.1630">
    <property type="match status" value="1"/>
</dbReference>
<evidence type="ECO:0000313" key="7">
    <source>
        <dbReference type="EMBL" id="QZD86961.1"/>
    </source>
</evidence>
<evidence type="ECO:0000256" key="2">
    <source>
        <dbReference type="ARBA" id="ARBA00022692"/>
    </source>
</evidence>
<reference evidence="7 8" key="1">
    <citation type="submission" date="2021-08" db="EMBL/GenBank/DDBJ databases">
        <title>Comparative Genomics Analysis of the Genus Qipengyuania Reveals Extensive Genetic Diversity and Metabolic Versatility, Including the Description of Fifteen Novel Species.</title>
        <authorList>
            <person name="Liu Y."/>
        </authorList>
    </citation>
    <scope>NUCLEOTIDE SEQUENCE [LARGE SCALE GENOMIC DNA]</scope>
    <source>
        <strain evidence="7 8">1XM2-8</strain>
    </source>
</reference>
<keyword evidence="8" id="KW-1185">Reference proteome</keyword>
<keyword evidence="2 5" id="KW-0812">Transmembrane</keyword>
<dbReference type="RefSeq" id="WP_221422502.1">
    <property type="nucleotide sequence ID" value="NZ_CP081297.1"/>
</dbReference>
<dbReference type="Pfam" id="PF07298">
    <property type="entry name" value="NnrU"/>
    <property type="match status" value="1"/>
</dbReference>
<comment type="subcellular location">
    <subcellularLocation>
        <location evidence="1">Membrane</location>
        <topology evidence="1">Multi-pass membrane protein</topology>
    </subcellularLocation>
</comment>
<protein>
    <submittedName>
        <fullName evidence="7">NnrU family protein</fullName>
    </submittedName>
</protein>
<evidence type="ECO:0000256" key="3">
    <source>
        <dbReference type="ARBA" id="ARBA00022989"/>
    </source>
</evidence>
<accession>A0ABX8ZD78</accession>
<dbReference type="EMBL" id="CP081297">
    <property type="protein sequence ID" value="QZD86961.1"/>
    <property type="molecule type" value="Genomic_DNA"/>
</dbReference>
<feature type="transmembrane region" description="Helical" evidence="5">
    <location>
        <begin position="39"/>
        <end position="60"/>
    </location>
</feature>
<feature type="domain" description="NnrU" evidence="6">
    <location>
        <begin position="8"/>
        <end position="217"/>
    </location>
</feature>
<evidence type="ECO:0000256" key="4">
    <source>
        <dbReference type="ARBA" id="ARBA00023136"/>
    </source>
</evidence>
<evidence type="ECO:0000259" key="6">
    <source>
        <dbReference type="Pfam" id="PF07298"/>
    </source>
</evidence>
<proteinExistence type="predicted"/>
<keyword evidence="4 5" id="KW-0472">Membrane</keyword>
<name>A0ABX8ZD78_9SPHN</name>
<evidence type="ECO:0000256" key="5">
    <source>
        <dbReference type="SAM" id="Phobius"/>
    </source>
</evidence>
<dbReference type="Proteomes" id="UP000824280">
    <property type="component" value="Chromosome"/>
</dbReference>
<organism evidence="7 8">
    <name type="scientific">Qipengyuania psychrotolerans</name>
    <dbReference type="NCBI Taxonomy" id="2867238"/>
    <lineage>
        <taxon>Bacteria</taxon>
        <taxon>Pseudomonadati</taxon>
        <taxon>Pseudomonadota</taxon>
        <taxon>Alphaproteobacteria</taxon>
        <taxon>Sphingomonadales</taxon>
        <taxon>Erythrobacteraceae</taxon>
        <taxon>Qipengyuania</taxon>
    </lineage>
</organism>